<accession>X0S0D7</accession>
<evidence type="ECO:0000313" key="2">
    <source>
        <dbReference type="EMBL" id="GAF74488.1"/>
    </source>
</evidence>
<dbReference type="AlphaFoldDB" id="X0S0D7"/>
<feature type="compositionally biased region" description="Basic and acidic residues" evidence="1">
    <location>
        <begin position="165"/>
        <end position="188"/>
    </location>
</feature>
<feature type="region of interest" description="Disordered" evidence="1">
    <location>
        <begin position="149"/>
        <end position="212"/>
    </location>
</feature>
<comment type="caution">
    <text evidence="2">The sequence shown here is derived from an EMBL/GenBank/DDBJ whole genome shotgun (WGS) entry which is preliminary data.</text>
</comment>
<feature type="non-terminal residue" evidence="2">
    <location>
        <position position="251"/>
    </location>
</feature>
<dbReference type="EMBL" id="BARS01001643">
    <property type="protein sequence ID" value="GAF74488.1"/>
    <property type="molecule type" value="Genomic_DNA"/>
</dbReference>
<feature type="non-terminal residue" evidence="2">
    <location>
        <position position="1"/>
    </location>
</feature>
<feature type="compositionally biased region" description="Acidic residues" evidence="1">
    <location>
        <begin position="189"/>
        <end position="202"/>
    </location>
</feature>
<protein>
    <submittedName>
        <fullName evidence="2">Uncharacterized protein</fullName>
    </submittedName>
</protein>
<sequence>VKKTLMKEGKDYVIDGNRQYTARSGFAKLHQGFFLSDGKPEVKTLYYDKPQEFEYTHRIRRELKKEKITTKIYGFEAYVTVINVNTGRHASGEGACTLEELHQTNNMSPKWYHRCLGTAKTRAWNRAVSNYVGSAEVSAEEMGLVYETEEPKRKAVESEQTPVKKPSDPDRVQEIKEQALRDREKPPEEEPVDEPEPEEEEPEQKPPRSVAEVAKLISDEIPGSYELVIVSDRGGYWRIGKKTKLDEEIVY</sequence>
<proteinExistence type="predicted"/>
<name>X0S0D7_9ZZZZ</name>
<evidence type="ECO:0000256" key="1">
    <source>
        <dbReference type="SAM" id="MobiDB-lite"/>
    </source>
</evidence>
<gene>
    <name evidence="2" type="ORF">S01H1_03103</name>
</gene>
<organism evidence="2">
    <name type="scientific">marine sediment metagenome</name>
    <dbReference type="NCBI Taxonomy" id="412755"/>
    <lineage>
        <taxon>unclassified sequences</taxon>
        <taxon>metagenomes</taxon>
        <taxon>ecological metagenomes</taxon>
    </lineage>
</organism>
<reference evidence="2" key="1">
    <citation type="journal article" date="2014" name="Front. Microbiol.">
        <title>High frequency of phylogenetically diverse reductive dehalogenase-homologous genes in deep subseafloor sedimentary metagenomes.</title>
        <authorList>
            <person name="Kawai M."/>
            <person name="Futagami T."/>
            <person name="Toyoda A."/>
            <person name="Takaki Y."/>
            <person name="Nishi S."/>
            <person name="Hori S."/>
            <person name="Arai W."/>
            <person name="Tsubouchi T."/>
            <person name="Morono Y."/>
            <person name="Uchiyama I."/>
            <person name="Ito T."/>
            <person name="Fujiyama A."/>
            <person name="Inagaki F."/>
            <person name="Takami H."/>
        </authorList>
    </citation>
    <scope>NUCLEOTIDE SEQUENCE</scope>
    <source>
        <strain evidence="2">Expedition CK06-06</strain>
    </source>
</reference>